<accession>A0A1F6NW65</accession>
<proteinExistence type="predicted"/>
<dbReference type="Pfam" id="PF18953">
    <property type="entry name" value="SAP_new25"/>
    <property type="match status" value="1"/>
</dbReference>
<dbReference type="AlphaFoldDB" id="A0A1F6NW65"/>
<evidence type="ECO:0000313" key="1">
    <source>
        <dbReference type="EMBL" id="OGH88121.1"/>
    </source>
</evidence>
<dbReference type="EMBL" id="MFQZ01000005">
    <property type="protein sequence ID" value="OGH88121.1"/>
    <property type="molecule type" value="Genomic_DNA"/>
</dbReference>
<dbReference type="STRING" id="1798704.A3J93_00040"/>
<sequence length="197" mass="23394">MNEKEFLSKYWYKVELTKLCKKFCLQAHGTKSDLEKRILCFIKYGTRSHEKKVKRNFDKNHQIGLQSKFFTDGLSFNDSLRSFISAHLGVKKISFTKHMAHAVRIAKKEKMDITVAELIKILKTPKHFFPETDEDKTCQWNNFVRDFNRSKLTHNFENKLKTAALLWQQVRNSKEDKKYSDSLLKKHSQLIKKYNNT</sequence>
<name>A0A1F6NW65_9BACT</name>
<evidence type="ECO:0000313" key="2">
    <source>
        <dbReference type="Proteomes" id="UP000177907"/>
    </source>
</evidence>
<reference evidence="1 2" key="1">
    <citation type="journal article" date="2016" name="Nat. Commun.">
        <title>Thousands of microbial genomes shed light on interconnected biogeochemical processes in an aquifer system.</title>
        <authorList>
            <person name="Anantharaman K."/>
            <person name="Brown C.T."/>
            <person name="Hug L.A."/>
            <person name="Sharon I."/>
            <person name="Castelle C.J."/>
            <person name="Probst A.J."/>
            <person name="Thomas B.C."/>
            <person name="Singh A."/>
            <person name="Wilkins M.J."/>
            <person name="Karaoz U."/>
            <person name="Brodie E.L."/>
            <person name="Williams K.H."/>
            <person name="Hubbard S.S."/>
            <person name="Banfield J.F."/>
        </authorList>
    </citation>
    <scope>NUCLEOTIDE SEQUENCE [LARGE SCALE GENOMIC DNA]</scope>
</reference>
<gene>
    <name evidence="1" type="ORF">A3J93_00040</name>
</gene>
<organism evidence="1 2">
    <name type="scientific">Candidatus Magasanikbacteria bacterium RIFOXYC2_FULL_42_28</name>
    <dbReference type="NCBI Taxonomy" id="1798704"/>
    <lineage>
        <taxon>Bacteria</taxon>
        <taxon>Candidatus Magasanikiibacteriota</taxon>
    </lineage>
</organism>
<evidence type="ECO:0008006" key="3">
    <source>
        <dbReference type="Google" id="ProtNLM"/>
    </source>
</evidence>
<protein>
    <recommendedName>
        <fullName evidence="3">SAP domain-containing protein</fullName>
    </recommendedName>
</protein>
<comment type="caution">
    <text evidence="1">The sequence shown here is derived from an EMBL/GenBank/DDBJ whole genome shotgun (WGS) entry which is preliminary data.</text>
</comment>
<dbReference type="Proteomes" id="UP000177907">
    <property type="component" value="Unassembled WGS sequence"/>
</dbReference>